<evidence type="ECO:0000313" key="1">
    <source>
        <dbReference type="EMBL" id="MBX73188.1"/>
    </source>
</evidence>
<sequence length="35" mass="3991">MSLSHMTFHLNVHNSCSICIRQILSEKIAHSVHSE</sequence>
<proteinExistence type="predicted"/>
<accession>A0A2P2R1V0</accession>
<dbReference type="EMBL" id="GGEC01092704">
    <property type="protein sequence ID" value="MBX73188.1"/>
    <property type="molecule type" value="Transcribed_RNA"/>
</dbReference>
<dbReference type="AlphaFoldDB" id="A0A2P2R1V0"/>
<organism evidence="1">
    <name type="scientific">Rhizophora mucronata</name>
    <name type="common">Asiatic mangrove</name>
    <dbReference type="NCBI Taxonomy" id="61149"/>
    <lineage>
        <taxon>Eukaryota</taxon>
        <taxon>Viridiplantae</taxon>
        <taxon>Streptophyta</taxon>
        <taxon>Embryophyta</taxon>
        <taxon>Tracheophyta</taxon>
        <taxon>Spermatophyta</taxon>
        <taxon>Magnoliopsida</taxon>
        <taxon>eudicotyledons</taxon>
        <taxon>Gunneridae</taxon>
        <taxon>Pentapetalae</taxon>
        <taxon>rosids</taxon>
        <taxon>fabids</taxon>
        <taxon>Malpighiales</taxon>
        <taxon>Rhizophoraceae</taxon>
        <taxon>Rhizophora</taxon>
    </lineage>
</organism>
<reference evidence="1" key="1">
    <citation type="submission" date="2018-02" db="EMBL/GenBank/DDBJ databases">
        <title>Rhizophora mucronata_Transcriptome.</title>
        <authorList>
            <person name="Meera S.P."/>
            <person name="Sreeshan A."/>
            <person name="Augustine A."/>
        </authorList>
    </citation>
    <scope>NUCLEOTIDE SEQUENCE</scope>
    <source>
        <tissue evidence="1">Leaf</tissue>
    </source>
</reference>
<protein>
    <submittedName>
        <fullName evidence="1">Uncharacterized protein</fullName>
    </submittedName>
</protein>
<name>A0A2P2R1V0_RHIMU</name>